<evidence type="ECO:0000256" key="3">
    <source>
        <dbReference type="ARBA" id="ARBA00022490"/>
    </source>
</evidence>
<dbReference type="Gene3D" id="1.25.40.720">
    <property type="entry name" value="Telomere length regulation protein 2, C-terminal domain"/>
    <property type="match status" value="1"/>
</dbReference>
<dbReference type="Pfam" id="PF10193">
    <property type="entry name" value="Telomere_reg-2"/>
    <property type="match status" value="1"/>
</dbReference>
<dbReference type="InterPro" id="IPR019337">
    <property type="entry name" value="Telomere_length_regulation_dom"/>
</dbReference>
<accession>A0ABD3S263</accession>
<dbReference type="InterPro" id="IPR038528">
    <property type="entry name" value="TEL2_C_sf"/>
</dbReference>
<feature type="compositionally biased region" description="Basic and acidic residues" evidence="4">
    <location>
        <begin position="554"/>
        <end position="563"/>
    </location>
</feature>
<dbReference type="InterPro" id="IPR051970">
    <property type="entry name" value="TEL2_Regulation"/>
</dbReference>
<dbReference type="PANTHER" id="PTHR15830">
    <property type="entry name" value="TELOMERE LENGTH REGULATION PROTEIN TEL2 FAMILY MEMBER"/>
    <property type="match status" value="1"/>
</dbReference>
<evidence type="ECO:0000256" key="4">
    <source>
        <dbReference type="SAM" id="MobiDB-lite"/>
    </source>
</evidence>
<feature type="domain" description="Telomere length regulation protein conserved" evidence="5">
    <location>
        <begin position="635"/>
        <end position="746"/>
    </location>
</feature>
<keyword evidence="8" id="KW-1185">Reference proteome</keyword>
<feature type="domain" description="TELO2 ARM repeat" evidence="6">
    <location>
        <begin position="275"/>
        <end position="516"/>
    </location>
</feature>
<evidence type="ECO:0000313" key="7">
    <source>
        <dbReference type="EMBL" id="KAL3818589.1"/>
    </source>
</evidence>
<comment type="subcellular location">
    <subcellularLocation>
        <location evidence="1">Cytoplasm</location>
    </subcellularLocation>
</comment>
<dbReference type="GO" id="GO:0005737">
    <property type="term" value="C:cytoplasm"/>
    <property type="evidence" value="ECO:0007669"/>
    <property type="project" value="UniProtKB-SubCell"/>
</dbReference>
<name>A0ABD3S263_9LAMI</name>
<comment type="caution">
    <text evidence="7">The sequence shown here is derived from an EMBL/GenBank/DDBJ whole genome shotgun (WGS) entry which is preliminary data.</text>
</comment>
<dbReference type="PANTHER" id="PTHR15830:SF10">
    <property type="entry name" value="TELOMERE LENGTH REGULATION PROTEIN TEL2 HOMOLOG"/>
    <property type="match status" value="1"/>
</dbReference>
<proteinExistence type="inferred from homology"/>
<reference evidence="7 8" key="1">
    <citation type="submission" date="2024-12" db="EMBL/GenBank/DDBJ databases">
        <title>The unique morphological basis and parallel evolutionary history of personate flowers in Penstemon.</title>
        <authorList>
            <person name="Depatie T.H."/>
            <person name="Wessinger C.A."/>
        </authorList>
    </citation>
    <scope>NUCLEOTIDE SEQUENCE [LARGE SCALE GENOMIC DNA]</scope>
    <source>
        <strain evidence="7">WTNN_2</strain>
        <tissue evidence="7">Leaf</tissue>
    </source>
</reference>
<evidence type="ECO:0000256" key="1">
    <source>
        <dbReference type="ARBA" id="ARBA00004496"/>
    </source>
</evidence>
<dbReference type="EMBL" id="JBJXBP010000007">
    <property type="protein sequence ID" value="KAL3818589.1"/>
    <property type="molecule type" value="Genomic_DNA"/>
</dbReference>
<gene>
    <name evidence="7" type="ORF">ACJIZ3_004494</name>
</gene>
<evidence type="ECO:0000259" key="5">
    <source>
        <dbReference type="Pfam" id="PF10193"/>
    </source>
</evidence>
<protein>
    <recommendedName>
        <fullName evidence="9">Telomere length regulation protein conserved domain-containing protein</fullName>
    </recommendedName>
</protein>
<feature type="region of interest" description="Disordered" evidence="4">
    <location>
        <begin position="581"/>
        <end position="623"/>
    </location>
</feature>
<dbReference type="Pfam" id="PF25320">
    <property type="entry name" value="TELO2_ARM"/>
    <property type="match status" value="1"/>
</dbReference>
<evidence type="ECO:0008006" key="9">
    <source>
        <dbReference type="Google" id="ProtNLM"/>
    </source>
</evidence>
<keyword evidence="3" id="KW-0963">Cytoplasm</keyword>
<evidence type="ECO:0000313" key="8">
    <source>
        <dbReference type="Proteomes" id="UP001634393"/>
    </source>
</evidence>
<evidence type="ECO:0000259" key="6">
    <source>
        <dbReference type="Pfam" id="PF25320"/>
    </source>
</evidence>
<sequence>MEGDELAEKKKRELERTVLEKVRHVIASIDDAKHVDDIIVALHSLAVCLFPLHPDSISGSLDEKYRDQFLAVEVPSGEETTEWWNIFYKGSGFRAFARVLLYDIPSNWLTCFPTSARKHVYDVFFLNGYAAEVIEVVVPCLQPSGFGSHDFSAVCSNAERLLLLCLLENDLVLQMVREFTGDYQFEDISHNQLKQAISRVSQLITSIPDKARRGTSTSLSPHLFFKRIITQVLQGAEEWDSNLVDESDFANYIHLDGAILFVGEVFARICRRGSADVLLSEVIPRILGYVRSVLTSTSDLATNEMFESKYGFRFWLKIMEAVNDSHSVERIAEELLHQLAVQNVSNVEGYWTLWILFSQIYKRQTSIRFTFAERFLLWKVFPTCCLRWILHFAVLESSPDSDSLVKSYNARGLSETVQRLAVAWSKKEFVQSSSTEQQAYVTAALGLCLEKMTKGDLDATKDALHSILQGISCRLESPVYLIRKMASSIAFVFSKIIDPKNPLYLDDSCQEETIDWDFGLATPSKAPLTTTVHHADQKTDGRNSFPTMMTGNEIHNRDVEVGKSQKARKKMESTLDIYDPDEIIDPATLSNESTFDDDDNDRGYASEDSETSSDSSLQPYDLTDDDTDLKRKFTQLIDVVGALRKSDDAEGVEKALDVAEELIRASPDELKYVAGDLSKALVQVRCSDFTVEGEEESAEEKRQKALVALLVTCPLGSLDSLNKLLYSPNVDISQRVMVLDVMTEAAQELASAKIFKSKSRSKVLISSTSDQPWFMPRNIGPPGAGSWKEISSTGTPLNWSYSYERELPPKASQIKKGKTRRWSLRSTIQDNQIESSQNTFPQYAAAFMLPAMQGFDKRRHGVDLLERDFIVLGKLIYMLGVCMKCAAMHPEASVLASPLLDMLKSRAVSHHAEAYVRRSVLFAASCVLLALHPTYVASAVVEGNTEISEGLEWVRIWALQVAESDTDRECHTLAMACLQLHAEMALQASRSLESANDRPTTKSISMFPSVSDRSIKIPYINS</sequence>
<dbReference type="Proteomes" id="UP001634393">
    <property type="component" value="Unassembled WGS sequence"/>
</dbReference>
<dbReference type="AlphaFoldDB" id="A0ABD3S263"/>
<feature type="region of interest" description="Disordered" evidence="4">
    <location>
        <begin position="530"/>
        <end position="566"/>
    </location>
</feature>
<organism evidence="7 8">
    <name type="scientific">Penstemon smallii</name>
    <dbReference type="NCBI Taxonomy" id="265156"/>
    <lineage>
        <taxon>Eukaryota</taxon>
        <taxon>Viridiplantae</taxon>
        <taxon>Streptophyta</taxon>
        <taxon>Embryophyta</taxon>
        <taxon>Tracheophyta</taxon>
        <taxon>Spermatophyta</taxon>
        <taxon>Magnoliopsida</taxon>
        <taxon>eudicotyledons</taxon>
        <taxon>Gunneridae</taxon>
        <taxon>Pentapetalae</taxon>
        <taxon>asterids</taxon>
        <taxon>lamiids</taxon>
        <taxon>Lamiales</taxon>
        <taxon>Plantaginaceae</taxon>
        <taxon>Cheloneae</taxon>
        <taxon>Penstemon</taxon>
    </lineage>
</organism>
<comment type="similarity">
    <text evidence="2">Belongs to the TEL2 family.</text>
</comment>
<dbReference type="InterPro" id="IPR057348">
    <property type="entry name" value="TELO2_ARM"/>
</dbReference>
<evidence type="ECO:0000256" key="2">
    <source>
        <dbReference type="ARBA" id="ARBA00006133"/>
    </source>
</evidence>